<dbReference type="Proteomes" id="UP000030762">
    <property type="component" value="Unassembled WGS sequence"/>
</dbReference>
<dbReference type="PANTHER" id="PTHR47447:SF17">
    <property type="entry name" value="OS12G0638900 PROTEIN"/>
    <property type="match status" value="1"/>
</dbReference>
<reference evidence="3 4" key="1">
    <citation type="submission" date="2012-04" db="EMBL/GenBank/DDBJ databases">
        <title>The Genome Sequence of Saprolegnia declina VS20.</title>
        <authorList>
            <consortium name="The Broad Institute Genome Sequencing Platform"/>
            <person name="Russ C."/>
            <person name="Nusbaum C."/>
            <person name="Tyler B."/>
            <person name="van West P."/>
            <person name="Dieguez-Uribeondo J."/>
            <person name="de Bruijn I."/>
            <person name="Tripathy S."/>
            <person name="Jiang R."/>
            <person name="Young S.K."/>
            <person name="Zeng Q."/>
            <person name="Gargeya S."/>
            <person name="Fitzgerald M."/>
            <person name="Haas B."/>
            <person name="Abouelleil A."/>
            <person name="Alvarado L."/>
            <person name="Arachchi H.M."/>
            <person name="Berlin A."/>
            <person name="Chapman S.B."/>
            <person name="Goldberg J."/>
            <person name="Griggs A."/>
            <person name="Gujja S."/>
            <person name="Hansen M."/>
            <person name="Howarth C."/>
            <person name="Imamovic A."/>
            <person name="Larimer J."/>
            <person name="McCowen C."/>
            <person name="Montmayeur A."/>
            <person name="Murphy C."/>
            <person name="Neiman D."/>
            <person name="Pearson M."/>
            <person name="Priest M."/>
            <person name="Roberts A."/>
            <person name="Saif S."/>
            <person name="Shea T."/>
            <person name="Sisk P."/>
            <person name="Sykes S."/>
            <person name="Wortman J."/>
            <person name="Nusbaum C."/>
            <person name="Birren B."/>
        </authorList>
    </citation>
    <scope>NUCLEOTIDE SEQUENCE [LARGE SCALE GENOMIC DNA]</scope>
    <source>
        <strain evidence="3 4">VS20</strain>
    </source>
</reference>
<accession>T0Q783</accession>
<dbReference type="RefSeq" id="XP_008612957.1">
    <property type="nucleotide sequence ID" value="XM_008614735.1"/>
</dbReference>
<keyword evidence="4" id="KW-1185">Reference proteome</keyword>
<protein>
    <recommendedName>
        <fullName evidence="5">Pentacotripeptide-repeat region of PRORP domain-containing protein</fullName>
    </recommendedName>
</protein>
<dbReference type="EMBL" id="JH767158">
    <property type="protein sequence ID" value="EQC33734.1"/>
    <property type="molecule type" value="Genomic_DNA"/>
</dbReference>
<evidence type="ECO:0008006" key="5">
    <source>
        <dbReference type="Google" id="ProtNLM"/>
    </source>
</evidence>
<dbReference type="eggNOG" id="KOG4197">
    <property type="taxonomic scope" value="Eukaryota"/>
</dbReference>
<dbReference type="STRING" id="1156394.T0Q783"/>
<dbReference type="PANTHER" id="PTHR47447">
    <property type="entry name" value="OS03G0856100 PROTEIN"/>
    <property type="match status" value="1"/>
</dbReference>
<name>T0Q783_SAPDV</name>
<evidence type="ECO:0000313" key="4">
    <source>
        <dbReference type="Proteomes" id="UP000030762"/>
    </source>
</evidence>
<dbReference type="VEuPathDB" id="FungiDB:SDRG_08837"/>
<dbReference type="AlphaFoldDB" id="T0Q783"/>
<dbReference type="OrthoDB" id="185373at2759"/>
<sequence length="815" mass="90121">MLARQRVAAATWRRTFGHNRPSALSSIAPVHTNSAPSDDVEKAVAQATASLLARIAAMEAENVALKQQLQKAMTTGAIPPHVVDKAFAAPSITEPKKTPATTELKSTLSLKSPTIIEPKKMPVTSATKKTPATTELQMTPAPKKPVATTAPVAAKRGEEPRLRPAAPQPPVLEAMSLVGDSTTLVEAAPEERKLPSNKFFFRLMHSSKTMQISPTLRATLHGMDLYNRKWEINEIPAVMNCLVLLDRVPEALAFAKKWINSLTMLNHLMGQAARVKCPKLALGLLQLGVERNYPIDALTYNKCIVACARGPPSYLSTIEHLVTDMQEHGHRPNNLTFGALVVGAARLDHWSAVVPTLDMMDELPYDERVAAYSTVLVRLGREDHHEFCYRLFKHTITSGLSVSEDAVRVVVASCGKIARRADAIEVLDAISLDSIASLKTFNALIAALANLDPAKAFDVFGVLQSRPNLELDIYTVNSVLLACVRARSFDEGVELFESRPVPFDMVTICTMLQLCGQAKQHGKATEIYATALSALPPSRQLYEEYFEALVESEVGSLAIEAFWRARERDTKFQPTLKMLNCLLRACHASPDHLDVMGQRILDVFEEANYNGSSVSGNHQLSLLIAANKLDAAAEWLHTMRARGLVTYFTYQQLMVAYYDRGEYDKCLEVYGQCRGQRIEMLQQVKWKPYAFPRTGLVLLAQRAHYALGDWDSVVAMAPTVKGRQGTLHPWLSDRGCQELLMRAILAHEQRGDWESCVALYSKMVSVGMNDTDAYQATVRAVAKAGEFEAALDVNGGEWYRNERTSKGWFTDDDAK</sequence>
<evidence type="ECO:0000256" key="1">
    <source>
        <dbReference type="ARBA" id="ARBA00022737"/>
    </source>
</evidence>
<dbReference type="Gene3D" id="1.25.40.10">
    <property type="entry name" value="Tetratricopeptide repeat domain"/>
    <property type="match status" value="3"/>
</dbReference>
<organism evidence="3 4">
    <name type="scientific">Saprolegnia diclina (strain VS20)</name>
    <dbReference type="NCBI Taxonomy" id="1156394"/>
    <lineage>
        <taxon>Eukaryota</taxon>
        <taxon>Sar</taxon>
        <taxon>Stramenopiles</taxon>
        <taxon>Oomycota</taxon>
        <taxon>Saprolegniomycetes</taxon>
        <taxon>Saprolegniales</taxon>
        <taxon>Saprolegniaceae</taxon>
        <taxon>Saprolegnia</taxon>
    </lineage>
</organism>
<dbReference type="InterPro" id="IPR011990">
    <property type="entry name" value="TPR-like_helical_dom_sf"/>
</dbReference>
<dbReference type="InterPro" id="IPR002885">
    <property type="entry name" value="PPR_rpt"/>
</dbReference>
<dbReference type="GeneID" id="19949564"/>
<dbReference type="InParanoid" id="T0Q783"/>
<dbReference type="Pfam" id="PF01535">
    <property type="entry name" value="PPR"/>
    <property type="match status" value="1"/>
</dbReference>
<proteinExistence type="predicted"/>
<keyword evidence="1" id="KW-0677">Repeat</keyword>
<evidence type="ECO:0000313" key="3">
    <source>
        <dbReference type="EMBL" id="EQC33734.1"/>
    </source>
</evidence>
<dbReference type="SUPFAM" id="SSF48452">
    <property type="entry name" value="TPR-like"/>
    <property type="match status" value="1"/>
</dbReference>
<evidence type="ECO:0000256" key="2">
    <source>
        <dbReference type="SAM" id="Coils"/>
    </source>
</evidence>
<gene>
    <name evidence="3" type="ORF">SDRG_08837</name>
</gene>
<keyword evidence="2" id="KW-0175">Coiled coil</keyword>
<dbReference type="OMA" id="CEREGDW"/>
<feature type="coiled-coil region" evidence="2">
    <location>
        <begin position="48"/>
        <end position="75"/>
    </location>
</feature>